<feature type="domain" description="Protein kinase" evidence="1">
    <location>
        <begin position="1"/>
        <end position="272"/>
    </location>
</feature>
<dbReference type="SMART" id="SM00220">
    <property type="entry name" value="S_TKc"/>
    <property type="match status" value="1"/>
</dbReference>
<keyword evidence="2" id="KW-0808">Transferase</keyword>
<dbReference type="GO" id="GO:0005524">
    <property type="term" value="F:ATP binding"/>
    <property type="evidence" value="ECO:0007669"/>
    <property type="project" value="InterPro"/>
</dbReference>
<keyword evidence="3" id="KW-1185">Reference proteome</keyword>
<dbReference type="RefSeq" id="WP_218094638.1">
    <property type="nucleotide sequence ID" value="NZ_CAJVAS010000031.1"/>
</dbReference>
<dbReference type="PROSITE" id="PS50011">
    <property type="entry name" value="PROTEIN_KINASE_DOM"/>
    <property type="match status" value="1"/>
</dbReference>
<gene>
    <name evidence="2" type="primary">pknD_3</name>
    <name evidence="2" type="ORF">PAESOLCIP111_04921</name>
</gene>
<dbReference type="PANTHER" id="PTHR43642">
    <property type="entry name" value="HYBRID SIGNAL TRANSDUCTION HISTIDINE KINASE G"/>
    <property type="match status" value="1"/>
</dbReference>
<dbReference type="Pfam" id="PF13191">
    <property type="entry name" value="AAA_16"/>
    <property type="match status" value="1"/>
</dbReference>
<dbReference type="PANTHER" id="PTHR43642:SF1">
    <property type="entry name" value="HYBRID SIGNAL TRANSDUCTION HISTIDINE KINASE G"/>
    <property type="match status" value="1"/>
</dbReference>
<organism evidence="2 3">
    <name type="scientific">Paenibacillus solanacearum</name>
    <dbReference type="NCBI Taxonomy" id="2048548"/>
    <lineage>
        <taxon>Bacteria</taxon>
        <taxon>Bacillati</taxon>
        <taxon>Bacillota</taxon>
        <taxon>Bacilli</taxon>
        <taxon>Bacillales</taxon>
        <taxon>Paenibacillaceae</taxon>
        <taxon>Paenibacillus</taxon>
    </lineage>
</organism>
<reference evidence="2" key="1">
    <citation type="submission" date="2021-06" db="EMBL/GenBank/DDBJ databases">
        <authorList>
            <person name="Criscuolo A."/>
        </authorList>
    </citation>
    <scope>NUCLEOTIDE SEQUENCE</scope>
    <source>
        <strain evidence="2">CIP111600</strain>
    </source>
</reference>
<dbReference type="Pfam" id="PF07714">
    <property type="entry name" value="PK_Tyr_Ser-Thr"/>
    <property type="match status" value="1"/>
</dbReference>
<dbReference type="EMBL" id="CAJVAS010000031">
    <property type="protein sequence ID" value="CAG7645327.1"/>
    <property type="molecule type" value="Genomic_DNA"/>
</dbReference>
<dbReference type="EC" id="2.7.11.1" evidence="2"/>
<comment type="caution">
    <text evidence="2">The sequence shown here is derived from an EMBL/GenBank/DDBJ whole genome shotgun (WGS) entry which is preliminary data.</text>
</comment>
<protein>
    <submittedName>
        <fullName evidence="2">Serine/threonine-protein kinase PknD</fullName>
        <ecNumber evidence="2">2.7.11.1</ecNumber>
    </submittedName>
</protein>
<dbReference type="InterPro" id="IPR041664">
    <property type="entry name" value="AAA_16"/>
</dbReference>
<evidence type="ECO:0000313" key="2">
    <source>
        <dbReference type="EMBL" id="CAG7645327.1"/>
    </source>
</evidence>
<evidence type="ECO:0000259" key="1">
    <source>
        <dbReference type="PROSITE" id="PS50011"/>
    </source>
</evidence>
<proteinExistence type="predicted"/>
<dbReference type="InterPro" id="IPR001245">
    <property type="entry name" value="Ser-Thr/Tyr_kinase_cat_dom"/>
</dbReference>
<dbReference type="GO" id="GO:0004674">
    <property type="term" value="F:protein serine/threonine kinase activity"/>
    <property type="evidence" value="ECO:0007669"/>
    <property type="project" value="UniProtKB-EC"/>
</dbReference>
<evidence type="ECO:0000313" key="3">
    <source>
        <dbReference type="Proteomes" id="UP000693672"/>
    </source>
</evidence>
<name>A0A916K5K7_9BACL</name>
<dbReference type="Proteomes" id="UP000693672">
    <property type="component" value="Unassembled WGS sequence"/>
</dbReference>
<keyword evidence="2" id="KW-0418">Kinase</keyword>
<dbReference type="InterPro" id="IPR000719">
    <property type="entry name" value="Prot_kinase_dom"/>
</dbReference>
<accession>A0A916K5K7</accession>
<dbReference type="InterPro" id="IPR053159">
    <property type="entry name" value="Hybrid_Histidine_Kinase"/>
</dbReference>
<sequence>MNWNLETGFMERIHEHAQSIIYRVPQHDTGNVHIIKQSKAPAYDALLELEYANSRLFKHEELLVPARRLTFNGRPALDLGDTIAVPLPVYLPAKPLDLTELLQLAMAATRAIGKLHRLKYVHQAISPAAFFIEPGRNKLLLTQLHHVSSLVSFGDALLAREESASARGEYAMCEEHLPYMAPERWSRAGFSLDERADVYSLGAFMYRMATGKPPFPAASATDRLQAAVMQLEADGRLPQALADILTRCMAVQPEHRYQSAQALERDLELCFLRSRAGQDSRDLPAASAKSTMELRISELIYGREAEMHTLLQAYQRALLGGIETVFVSGLSGIGKSFLIHEFRQTLLRGKGLFVHGKFDQYKKEIPYHAVSQIGRQLFHHLLALDKTQYEEKKRQILEAVGPNGQVLIDMIPDMERILGKQPPLAKLPPTEMYNRFLMTLHQYISVFATKDQPLVCFLDDLQWADPASIQVITDLLHSFEGKYLMFIGAYRCQEIADNHPLQRMLAKLSRIRRIQMSHIALEPMNVEHMSKLLADSLHPARQPIDSLAALLMRKTKGNAFFAKQFFRSLYDLRLLRFNVSDYCWEWDNEQIDELYITDNVVDFMMTKIRRLPEPVQRILMDAACIGNEFSPETLSLITRLPDEEAAALLTKAIDEGMLLRIAHARSPARSSPMLYKFMHDRVHQAVYSLVTHADKKRIHLRIGQALQRELNGEQQEERLFDIVNQLNLGAELLDSSEEKNQLLLLNLKACRKAKSSSAYDIAFHYASHAMNLLQPAEAWDTAYATAFGVHMELAELNYLCGHFDEAKRIFATLMQHVRTKLEKAEIYTLMMVLYTNLGQHDEALRVGLDGLRLFGIKFPSRVGTPRMMWELLKARYYIGLKHPEDLIDHPHMTNPNHKAIMRLMVNLIPPSYFVDSGLYICLMLRTFSYSLHYGHTEGSAYAYSAYGVIASSVLGNLKSGRAFGMLGLQLADMFDHLPTKSKVYFAYGGFTSTLSGHIGANVGYLQKAYQFGVESGDFVYAGYSITFSFFLRLFRGDPLSDVLKESDAYHSFIHKAHDQDAIWIFTVLQRYMLYMKEAPLAFQPEEPETGQDDDFMSAEEVAQLERLTNKATIHTYYALRAQSCLMKNQLEAAERICEQTESSITTVFGLPHVHLHHFHRGMVFAGLYEARPEALRKRYKRMMRKSLRFLNKWARHTPDNFLHLKLLLEAEWNRIFAKPEQAAELYEQAIHHAAMQRFVQYEAMACECAAKFYEKTGKPVEAAAHYAKALALYKKWGAVRKAAYMEEHSHLF</sequence>